<dbReference type="Pfam" id="PF07690">
    <property type="entry name" value="MFS_1"/>
    <property type="match status" value="1"/>
</dbReference>
<evidence type="ECO:0000313" key="5">
    <source>
        <dbReference type="EMBL" id="AQQ59668.1"/>
    </source>
</evidence>
<feature type="transmembrane region" description="Helical" evidence="4">
    <location>
        <begin position="179"/>
        <end position="200"/>
    </location>
</feature>
<dbReference type="EMBL" id="CP019645">
    <property type="protein sequence ID" value="AQQ59668.1"/>
    <property type="molecule type" value="Genomic_DNA"/>
</dbReference>
<feature type="transmembrane region" description="Helical" evidence="4">
    <location>
        <begin position="241"/>
        <end position="260"/>
    </location>
</feature>
<accession>A0A1Q2LGY5</accession>
<dbReference type="Gene3D" id="1.20.1250.20">
    <property type="entry name" value="MFS general substrate transporter like domains"/>
    <property type="match status" value="1"/>
</dbReference>
<keyword evidence="2 4" id="KW-1133">Transmembrane helix</keyword>
<feature type="transmembrane region" description="Helical" evidence="4">
    <location>
        <begin position="280"/>
        <end position="299"/>
    </location>
</feature>
<evidence type="ECO:0000313" key="6">
    <source>
        <dbReference type="Proteomes" id="UP000188298"/>
    </source>
</evidence>
<dbReference type="KEGG" id="hbl:XJ32_05720"/>
<evidence type="ECO:0000256" key="3">
    <source>
        <dbReference type="ARBA" id="ARBA00023136"/>
    </source>
</evidence>
<dbReference type="PANTHER" id="PTHR43596">
    <property type="entry name" value="ADP,ATP CARRIER PROTEIN"/>
    <property type="match status" value="1"/>
</dbReference>
<reference evidence="5 6" key="1">
    <citation type="submission" date="2017-02" db="EMBL/GenBank/DDBJ databases">
        <title>Whole genome sequencing of Helicobacter bilis strain AAQJH.</title>
        <authorList>
            <person name="Conlan S."/>
            <person name="Thomas P.J."/>
            <person name="Mullikin J."/>
            <person name="Palmore T.N."/>
            <person name="Frank K.M."/>
            <person name="Segre J.A."/>
        </authorList>
    </citation>
    <scope>NUCLEOTIDE SEQUENCE [LARGE SCALE GENOMIC DNA]</scope>
    <source>
        <strain evidence="5 6">AAQJH</strain>
    </source>
</reference>
<feature type="transmembrane region" description="Helical" evidence="4">
    <location>
        <begin position="20"/>
        <end position="38"/>
    </location>
</feature>
<feature type="transmembrane region" description="Helical" evidence="4">
    <location>
        <begin position="151"/>
        <end position="173"/>
    </location>
</feature>
<dbReference type="Proteomes" id="UP000188298">
    <property type="component" value="Chromosome"/>
</dbReference>
<dbReference type="AlphaFoldDB" id="A0A1Q2LGY5"/>
<dbReference type="InterPro" id="IPR036259">
    <property type="entry name" value="MFS_trans_sf"/>
</dbReference>
<keyword evidence="3 4" id="KW-0472">Membrane</keyword>
<dbReference type="GO" id="GO:0022857">
    <property type="term" value="F:transmembrane transporter activity"/>
    <property type="evidence" value="ECO:0007669"/>
    <property type="project" value="InterPro"/>
</dbReference>
<feature type="transmembrane region" description="Helical" evidence="4">
    <location>
        <begin position="58"/>
        <end position="76"/>
    </location>
</feature>
<organism evidence="5 6">
    <name type="scientific">Helicobacter bilis</name>
    <dbReference type="NCBI Taxonomy" id="37372"/>
    <lineage>
        <taxon>Bacteria</taxon>
        <taxon>Pseudomonadati</taxon>
        <taxon>Campylobacterota</taxon>
        <taxon>Epsilonproteobacteria</taxon>
        <taxon>Campylobacterales</taxon>
        <taxon>Helicobacteraceae</taxon>
        <taxon>Helicobacter</taxon>
    </lineage>
</organism>
<feature type="transmembrane region" description="Helical" evidence="4">
    <location>
        <begin position="120"/>
        <end position="139"/>
    </location>
</feature>
<keyword evidence="1 4" id="KW-0812">Transmembrane</keyword>
<dbReference type="SUPFAM" id="SSF103473">
    <property type="entry name" value="MFS general substrate transporter"/>
    <property type="match status" value="1"/>
</dbReference>
<dbReference type="InterPro" id="IPR011701">
    <property type="entry name" value="MFS"/>
</dbReference>
<gene>
    <name evidence="5" type="ORF">XJ32_05720</name>
</gene>
<evidence type="ECO:0000256" key="1">
    <source>
        <dbReference type="ARBA" id="ARBA00022692"/>
    </source>
</evidence>
<feature type="transmembrane region" description="Helical" evidence="4">
    <location>
        <begin position="306"/>
        <end position="329"/>
    </location>
</feature>
<dbReference type="RefSeq" id="WP_077388636.1">
    <property type="nucleotide sequence ID" value="NZ_CP019645.1"/>
</dbReference>
<dbReference type="PANTHER" id="PTHR43596:SF1">
    <property type="entry name" value="ADP,ATP CARRIER PROTEIN"/>
    <property type="match status" value="1"/>
</dbReference>
<proteinExistence type="predicted"/>
<name>A0A1Q2LGY5_9HELI</name>
<sequence>MRVLDFCYYLFPIKRNELPLFIWAFCFIFMLFFAYALLRPLRDALGIEGGQDELKWLFMGTFIICIIASLTLMFVSTKIKRKFYVDCVIVFFALNLAIFYIAMQILESGSNGFLWLSRSFYIWVSVFNLFVFSSAWSLLADVFDRESSMRLFGMIAAGASLGSISGALVVVFLSRHISSSTFVFVALGSLLLALVCKICIMQILKKKSLKYNKVALFARFEKSIDAKNPFVGFHLILHSRYLLYVSFFILLLTSISTFLYMEQARVINTLFSTRESRIEAFAGIDFIVQSCSLIIQIFFTAKITRIFGLSALLGSLGFVLTLGFVFLAFMHPAFVPLAVVMSVRRIGEYALVKPGREMLFVPLSANEKYKVKNFLDCVLYRAGDMLSGQIEGVFASFGVIFVLCVGALLSFVWGMLGVKLAKMHESLHAKNQDEKFYS</sequence>
<feature type="transmembrane region" description="Helical" evidence="4">
    <location>
        <begin position="83"/>
        <end position="105"/>
    </location>
</feature>
<evidence type="ECO:0000256" key="4">
    <source>
        <dbReference type="SAM" id="Phobius"/>
    </source>
</evidence>
<protein>
    <submittedName>
        <fullName evidence="5">MFS transporter</fullName>
    </submittedName>
</protein>
<evidence type="ECO:0000256" key="2">
    <source>
        <dbReference type="ARBA" id="ARBA00022989"/>
    </source>
</evidence>
<feature type="transmembrane region" description="Helical" evidence="4">
    <location>
        <begin position="393"/>
        <end position="416"/>
    </location>
</feature>